<dbReference type="InterPro" id="IPR006767">
    <property type="entry name" value="Cwf19-like_C_dom-2"/>
</dbReference>
<feature type="region of interest" description="Disordered" evidence="2">
    <location>
        <begin position="311"/>
        <end position="332"/>
    </location>
</feature>
<dbReference type="SUPFAM" id="SSF54197">
    <property type="entry name" value="HIT-like"/>
    <property type="match status" value="1"/>
</dbReference>
<evidence type="ECO:0000256" key="1">
    <source>
        <dbReference type="ARBA" id="ARBA00006795"/>
    </source>
</evidence>
<dbReference type="Pfam" id="PF04676">
    <property type="entry name" value="CwfJ_C_2"/>
    <property type="match status" value="1"/>
</dbReference>
<feature type="compositionally biased region" description="Basic and acidic residues" evidence="2">
    <location>
        <begin position="172"/>
        <end position="181"/>
    </location>
</feature>
<dbReference type="InterPro" id="IPR036265">
    <property type="entry name" value="HIT-like_sf"/>
</dbReference>
<evidence type="ECO:0000256" key="2">
    <source>
        <dbReference type="SAM" id="MobiDB-lite"/>
    </source>
</evidence>
<feature type="region of interest" description="Disordered" evidence="2">
    <location>
        <begin position="96"/>
        <end position="181"/>
    </location>
</feature>
<dbReference type="GO" id="GO:0000398">
    <property type="term" value="P:mRNA splicing, via spliceosome"/>
    <property type="evidence" value="ECO:0007669"/>
    <property type="project" value="TreeGrafter"/>
</dbReference>
<comment type="similarity">
    <text evidence="1">Belongs to the CWF19 family.</text>
</comment>
<dbReference type="InterPro" id="IPR006768">
    <property type="entry name" value="Cwf19-like_C_dom-1"/>
</dbReference>
<feature type="compositionally biased region" description="Polar residues" evidence="2">
    <location>
        <begin position="313"/>
        <end position="326"/>
    </location>
</feature>
<dbReference type="OrthoDB" id="2113965at2759"/>
<evidence type="ECO:0000313" key="5">
    <source>
        <dbReference type="EMBL" id="CDW29830.1"/>
    </source>
</evidence>
<feature type="domain" description="Cwf19-like C-terminal" evidence="4">
    <location>
        <begin position="369"/>
        <end position="486"/>
    </location>
</feature>
<feature type="region of interest" description="Disordered" evidence="2">
    <location>
        <begin position="1"/>
        <end position="55"/>
    </location>
</feature>
<reference evidence="5" key="1">
    <citation type="submission" date="2014-05" db="EMBL/GenBank/DDBJ databases">
        <authorList>
            <person name="Chronopoulou M."/>
        </authorList>
    </citation>
    <scope>NUCLEOTIDE SEQUENCE</scope>
    <source>
        <tissue evidence="5">Whole organism</tissue>
    </source>
</reference>
<feature type="compositionally biased region" description="Basic and acidic residues" evidence="2">
    <location>
        <begin position="7"/>
        <end position="23"/>
    </location>
</feature>
<dbReference type="PANTHER" id="PTHR12072:SF5">
    <property type="entry name" value="CWF19-LIKE PROTEIN 2"/>
    <property type="match status" value="1"/>
</dbReference>
<organism evidence="5">
    <name type="scientific">Lepeophtheirus salmonis</name>
    <name type="common">Salmon louse</name>
    <name type="synonym">Caligus salmonis</name>
    <dbReference type="NCBI Taxonomy" id="72036"/>
    <lineage>
        <taxon>Eukaryota</taxon>
        <taxon>Metazoa</taxon>
        <taxon>Ecdysozoa</taxon>
        <taxon>Arthropoda</taxon>
        <taxon>Crustacea</taxon>
        <taxon>Multicrustacea</taxon>
        <taxon>Hexanauplia</taxon>
        <taxon>Copepoda</taxon>
        <taxon>Siphonostomatoida</taxon>
        <taxon>Caligidae</taxon>
        <taxon>Lepeophtheirus</taxon>
    </lineage>
</organism>
<protein>
    <submittedName>
        <fullName evidence="5">CG9213 CG9213PAlike [Tribolium castaneum]</fullName>
    </submittedName>
</protein>
<sequence>MFSTFKGRRDREEEKKKSEENARKAASLELNPHLRKDGNSRTNESVRSNAGPVSWLKKAFKRAEERAEAEGRSIEEIAEERWGSLDAYYELLREAEGHGGRSRSPQRHSRSCRSPSPRKSRNFSKPREDEEYRKKKHSSWGRRSHPNSSWKTEERRKYDKNELTDSVSEASIKPKKEEASSIKKESVIVKDEMDENKILSEKELNALGAKIIKAEILGNTELANKLKKKLEKAKLVSETASNRKESEEVVILTRIDSQGNERPLPSDVVDASNSSRSSSKKLKPLTHNKDGHRDHYFPDDSRHDLKTLFMQEKSGSSESQAETFTRLSGKRSKERMNEDFDVDDLFVSKASKASIEKDSAREKERAIVEHKLMTKTLENCQYCHKSSSFSKHLVIATGKSCSLILPDNIPLTEGHCLIVPLSHVSCSTIVDEDIFEEIQYFRKALFQMFKQEYNADVVFFETAMGLKKHPHMKIEAVPIPNEGNSELDVASPSIYFQKAIQECETEWSMNKKLIKLGEKGLRRSIPKGLPYFHVDFGLDNGFAHVIEDEDYFPKKFAHEIIGGMLDLDHRRWKGRKSEDFEEQRNRVLSFGGKWQNYDFTKQIV</sequence>
<feature type="compositionally biased region" description="Basic residues" evidence="2">
    <location>
        <begin position="134"/>
        <end position="145"/>
    </location>
</feature>
<dbReference type="Gene3D" id="3.30.428.10">
    <property type="entry name" value="HIT-like"/>
    <property type="match status" value="1"/>
</dbReference>
<dbReference type="GO" id="GO:0071014">
    <property type="term" value="C:post-mRNA release spliceosomal complex"/>
    <property type="evidence" value="ECO:0007669"/>
    <property type="project" value="TreeGrafter"/>
</dbReference>
<dbReference type="InterPro" id="IPR040194">
    <property type="entry name" value="Cwf19-like"/>
</dbReference>
<feature type="region of interest" description="Disordered" evidence="2">
    <location>
        <begin position="256"/>
        <end position="298"/>
    </location>
</feature>
<feature type="domain" description="Cwf19-like protein C-terminal" evidence="3">
    <location>
        <begin position="506"/>
        <end position="600"/>
    </location>
</feature>
<accession>A0A0K2TVG5</accession>
<feature type="compositionally biased region" description="Basic and acidic residues" evidence="2">
    <location>
        <begin position="287"/>
        <end position="298"/>
    </location>
</feature>
<proteinExistence type="inferred from homology"/>
<evidence type="ECO:0000259" key="4">
    <source>
        <dbReference type="Pfam" id="PF04677"/>
    </source>
</evidence>
<dbReference type="EMBL" id="HACA01012469">
    <property type="protein sequence ID" value="CDW29830.1"/>
    <property type="molecule type" value="Transcribed_RNA"/>
</dbReference>
<feature type="compositionally biased region" description="Basic residues" evidence="2">
    <location>
        <begin position="100"/>
        <end position="124"/>
    </location>
</feature>
<feature type="compositionally biased region" description="Low complexity" evidence="2">
    <location>
        <begin position="266"/>
        <end position="277"/>
    </location>
</feature>
<dbReference type="PANTHER" id="PTHR12072">
    <property type="entry name" value="CWF19, CELL CYCLE CONTROL PROTEIN"/>
    <property type="match status" value="1"/>
</dbReference>
<dbReference type="Pfam" id="PF04677">
    <property type="entry name" value="CwfJ_C_1"/>
    <property type="match status" value="1"/>
</dbReference>
<name>A0A0K2TVG5_LEPSM</name>
<feature type="compositionally biased region" description="Basic and acidic residues" evidence="2">
    <location>
        <begin position="151"/>
        <end position="163"/>
    </location>
</feature>
<dbReference type="AlphaFoldDB" id="A0A0K2TVG5"/>
<evidence type="ECO:0000259" key="3">
    <source>
        <dbReference type="Pfam" id="PF04676"/>
    </source>
</evidence>